<dbReference type="SUPFAM" id="SSF111369">
    <property type="entry name" value="HlyD-like secretion proteins"/>
    <property type="match status" value="1"/>
</dbReference>
<dbReference type="EMBL" id="JAAXLA010000001">
    <property type="protein sequence ID" value="NMH95803.1"/>
    <property type="molecule type" value="Genomic_DNA"/>
</dbReference>
<dbReference type="PANTHER" id="PTHR32347">
    <property type="entry name" value="EFFLUX SYSTEM COMPONENT YKNX-RELATED"/>
    <property type="match status" value="1"/>
</dbReference>
<evidence type="ECO:0000259" key="4">
    <source>
        <dbReference type="Pfam" id="PF25967"/>
    </source>
</evidence>
<evidence type="ECO:0000256" key="3">
    <source>
        <dbReference type="SAM" id="MobiDB-lite"/>
    </source>
</evidence>
<dbReference type="InterPro" id="IPR050465">
    <property type="entry name" value="UPF0194_transport"/>
</dbReference>
<feature type="domain" description="Multidrug resistance protein MdtA-like C-terminal permuted SH3" evidence="4">
    <location>
        <begin position="302"/>
        <end position="359"/>
    </location>
</feature>
<feature type="compositionally biased region" description="Low complexity" evidence="3">
    <location>
        <begin position="190"/>
        <end position="201"/>
    </location>
</feature>
<name>A0ABX1S6N8_9PSEU</name>
<accession>A0ABX1S6N8</accession>
<evidence type="ECO:0000256" key="2">
    <source>
        <dbReference type="ARBA" id="ARBA00023054"/>
    </source>
</evidence>
<feature type="region of interest" description="Disordered" evidence="3">
    <location>
        <begin position="169"/>
        <end position="201"/>
    </location>
</feature>
<evidence type="ECO:0000313" key="6">
    <source>
        <dbReference type="EMBL" id="NMH95803.1"/>
    </source>
</evidence>
<evidence type="ECO:0000259" key="5">
    <source>
        <dbReference type="Pfam" id="PF25973"/>
    </source>
</evidence>
<proteinExistence type="predicted"/>
<feature type="domain" description="CzcB-like barrel-sandwich hybrid" evidence="5">
    <location>
        <begin position="61"/>
        <end position="168"/>
    </location>
</feature>
<keyword evidence="7" id="KW-1185">Reference proteome</keyword>
<dbReference type="InterPro" id="IPR058647">
    <property type="entry name" value="BSH_CzcB-like"/>
</dbReference>
<dbReference type="InterPro" id="IPR058627">
    <property type="entry name" value="MdtA-like_C"/>
</dbReference>
<dbReference type="RefSeq" id="WP_169379178.1">
    <property type="nucleotide sequence ID" value="NZ_JAAXLA010000001.1"/>
</dbReference>
<keyword evidence="2" id="KW-0175">Coiled coil</keyword>
<organism evidence="6 7">
    <name type="scientific">Pseudonocardia acidicola</name>
    <dbReference type="NCBI Taxonomy" id="2724939"/>
    <lineage>
        <taxon>Bacteria</taxon>
        <taxon>Bacillati</taxon>
        <taxon>Actinomycetota</taxon>
        <taxon>Actinomycetes</taxon>
        <taxon>Pseudonocardiales</taxon>
        <taxon>Pseudonocardiaceae</taxon>
        <taxon>Pseudonocardia</taxon>
    </lineage>
</organism>
<dbReference type="Gene3D" id="2.40.30.170">
    <property type="match status" value="1"/>
</dbReference>
<reference evidence="6 7" key="1">
    <citation type="submission" date="2020-04" db="EMBL/GenBank/DDBJ databases">
        <authorList>
            <person name="Klaysubun C."/>
            <person name="Duangmal K."/>
            <person name="Lipun K."/>
        </authorList>
    </citation>
    <scope>NUCLEOTIDE SEQUENCE [LARGE SCALE GENOMIC DNA]</scope>
    <source>
        <strain evidence="6 7">K10HN5</strain>
    </source>
</reference>
<evidence type="ECO:0000256" key="1">
    <source>
        <dbReference type="ARBA" id="ARBA00004196"/>
    </source>
</evidence>
<dbReference type="Proteomes" id="UP000820669">
    <property type="component" value="Unassembled WGS sequence"/>
</dbReference>
<feature type="region of interest" description="Disordered" evidence="3">
    <location>
        <begin position="393"/>
        <end position="418"/>
    </location>
</feature>
<gene>
    <name evidence="6" type="ORF">HF526_00455</name>
</gene>
<feature type="compositionally biased region" description="Gly residues" evidence="3">
    <location>
        <begin position="170"/>
        <end position="189"/>
    </location>
</feature>
<comment type="caution">
    <text evidence="6">The sequence shown here is derived from an EMBL/GenBank/DDBJ whole genome shotgun (WGS) entry which is preliminary data.</text>
</comment>
<protein>
    <submittedName>
        <fullName evidence="6">Biotin/lipoyl-binding protein</fullName>
    </submittedName>
</protein>
<sequence>MIIAAAVVIVVIAAGVIWLSSGSSSTPAPALATATMGTLRPSVSATGTIAAGQQANLEFGIAGRVSAVDVAVGQQVGAGAALASIDSPALPSQVAQAKATVAADLAKAAADRSAGASAAQINADDAATASAQAQQAVAEQSLSQATLTAPFAGTVAAVNITVGQQLAAAGGSGGSGSGGSGSGTAGGAAGSASGAGTASAAGSSSASASPAAVVVIGTAPDVVDATVDDTEVGQVKVGDKATIVPNGSTTPVDGTVTSVGLVATQTSGVASYPVTIAVTGTPPGLHIGASALVSIIVAELDDVLLVPSAAVHPDGGTTSVTVLDNGRQISRPVSVGTSANGRTEITEGLTAGTQVVLPGATGAGSGRGGSGGFGGGGFGGGGSGGFGGGFGGGGGRGGGGGGGGGGGTRGGGNAGGGS</sequence>
<comment type="subcellular location">
    <subcellularLocation>
        <location evidence="1">Cell envelope</location>
    </subcellularLocation>
</comment>
<dbReference type="Gene3D" id="2.40.50.100">
    <property type="match status" value="1"/>
</dbReference>
<dbReference type="Pfam" id="PF25973">
    <property type="entry name" value="BSH_CzcB"/>
    <property type="match status" value="1"/>
</dbReference>
<dbReference type="PANTHER" id="PTHR32347:SF23">
    <property type="entry name" value="BLL5650 PROTEIN"/>
    <property type="match status" value="1"/>
</dbReference>
<evidence type="ECO:0000313" key="7">
    <source>
        <dbReference type="Proteomes" id="UP000820669"/>
    </source>
</evidence>
<dbReference type="Gene3D" id="2.40.420.20">
    <property type="match status" value="1"/>
</dbReference>
<dbReference type="Pfam" id="PF25967">
    <property type="entry name" value="RND-MFP_C"/>
    <property type="match status" value="1"/>
</dbReference>